<evidence type="ECO:0000256" key="3">
    <source>
        <dbReference type="ARBA" id="ARBA00022679"/>
    </source>
</evidence>
<dbReference type="InterPro" id="IPR011009">
    <property type="entry name" value="Kinase-like_dom_sf"/>
</dbReference>
<feature type="compositionally biased region" description="Basic residues" evidence="10">
    <location>
        <begin position="749"/>
        <end position="758"/>
    </location>
</feature>
<comment type="caution">
    <text evidence="12">The sequence shown here is derived from an EMBL/GenBank/DDBJ whole genome shotgun (WGS) entry which is preliminary data.</text>
</comment>
<name>A0A9D4UK65_ADICA</name>
<dbReference type="PROSITE" id="PS00107">
    <property type="entry name" value="PROTEIN_KINASE_ATP"/>
    <property type="match status" value="1"/>
</dbReference>
<feature type="region of interest" description="Disordered" evidence="10">
    <location>
        <begin position="300"/>
        <end position="328"/>
    </location>
</feature>
<dbReference type="GO" id="GO:0004709">
    <property type="term" value="F:MAP kinase kinase kinase activity"/>
    <property type="evidence" value="ECO:0007669"/>
    <property type="project" value="UniProtKB-EC"/>
</dbReference>
<dbReference type="Pfam" id="PF00069">
    <property type="entry name" value="Pkinase"/>
    <property type="match status" value="1"/>
</dbReference>
<feature type="compositionally biased region" description="Polar residues" evidence="10">
    <location>
        <begin position="15"/>
        <end position="26"/>
    </location>
</feature>
<dbReference type="PANTHER" id="PTHR48016:SF17">
    <property type="entry name" value="MITOGEN-ACTIVATED PROTEIN KINASE KINASE KINASE YODA"/>
    <property type="match status" value="1"/>
</dbReference>
<evidence type="ECO:0000256" key="7">
    <source>
        <dbReference type="ARBA" id="ARBA00047559"/>
    </source>
</evidence>
<dbReference type="InterPro" id="IPR017441">
    <property type="entry name" value="Protein_kinase_ATP_BS"/>
</dbReference>
<accession>A0A9D4UK65</accession>
<evidence type="ECO:0000313" key="13">
    <source>
        <dbReference type="Proteomes" id="UP000886520"/>
    </source>
</evidence>
<feature type="region of interest" description="Disordered" evidence="10">
    <location>
        <begin position="387"/>
        <end position="415"/>
    </location>
</feature>
<dbReference type="SUPFAM" id="SSF56112">
    <property type="entry name" value="Protein kinase-like (PK-like)"/>
    <property type="match status" value="1"/>
</dbReference>
<evidence type="ECO:0000256" key="1">
    <source>
        <dbReference type="ARBA" id="ARBA00006529"/>
    </source>
</evidence>
<evidence type="ECO:0000256" key="9">
    <source>
        <dbReference type="PROSITE-ProRule" id="PRU10141"/>
    </source>
</evidence>
<dbReference type="InterPro" id="IPR008271">
    <property type="entry name" value="Ser/Thr_kinase_AS"/>
</dbReference>
<evidence type="ECO:0000256" key="10">
    <source>
        <dbReference type="SAM" id="MobiDB-lite"/>
    </source>
</evidence>
<reference evidence="12" key="1">
    <citation type="submission" date="2021-01" db="EMBL/GenBank/DDBJ databases">
        <title>Adiantum capillus-veneris genome.</title>
        <authorList>
            <person name="Fang Y."/>
            <person name="Liao Q."/>
        </authorList>
    </citation>
    <scope>NUCLEOTIDE SEQUENCE</scope>
    <source>
        <strain evidence="12">H3</strain>
        <tissue evidence="12">Leaf</tissue>
    </source>
</reference>
<evidence type="ECO:0000256" key="5">
    <source>
        <dbReference type="ARBA" id="ARBA00022777"/>
    </source>
</evidence>
<feature type="compositionally biased region" description="Polar residues" evidence="10">
    <location>
        <begin position="183"/>
        <end position="215"/>
    </location>
</feature>
<evidence type="ECO:0000259" key="11">
    <source>
        <dbReference type="PROSITE" id="PS50011"/>
    </source>
</evidence>
<keyword evidence="6 9" id="KW-0067">ATP-binding</keyword>
<organism evidence="12 13">
    <name type="scientific">Adiantum capillus-veneris</name>
    <name type="common">Maidenhair fern</name>
    <dbReference type="NCBI Taxonomy" id="13818"/>
    <lineage>
        <taxon>Eukaryota</taxon>
        <taxon>Viridiplantae</taxon>
        <taxon>Streptophyta</taxon>
        <taxon>Embryophyta</taxon>
        <taxon>Tracheophyta</taxon>
        <taxon>Polypodiopsida</taxon>
        <taxon>Polypodiidae</taxon>
        <taxon>Polypodiales</taxon>
        <taxon>Pteridineae</taxon>
        <taxon>Pteridaceae</taxon>
        <taxon>Vittarioideae</taxon>
        <taxon>Adiantum</taxon>
    </lineage>
</organism>
<evidence type="ECO:0000256" key="8">
    <source>
        <dbReference type="ARBA" id="ARBA00048329"/>
    </source>
</evidence>
<dbReference type="PANTHER" id="PTHR48016">
    <property type="entry name" value="MAP KINASE KINASE KINASE SSK2-RELATED-RELATED"/>
    <property type="match status" value="1"/>
</dbReference>
<dbReference type="PROSITE" id="PS00108">
    <property type="entry name" value="PROTEIN_KINASE_ST"/>
    <property type="match status" value="1"/>
</dbReference>
<comment type="catalytic activity">
    <reaction evidence="7">
        <text>L-threonyl-[protein] + ATP = O-phospho-L-threonyl-[protein] + ADP + H(+)</text>
        <dbReference type="Rhea" id="RHEA:46608"/>
        <dbReference type="Rhea" id="RHEA-COMP:11060"/>
        <dbReference type="Rhea" id="RHEA-COMP:11605"/>
        <dbReference type="ChEBI" id="CHEBI:15378"/>
        <dbReference type="ChEBI" id="CHEBI:30013"/>
        <dbReference type="ChEBI" id="CHEBI:30616"/>
        <dbReference type="ChEBI" id="CHEBI:61977"/>
        <dbReference type="ChEBI" id="CHEBI:456216"/>
        <dbReference type="EC" id="2.7.11.25"/>
    </reaction>
</comment>
<feature type="region of interest" description="Disordered" evidence="10">
    <location>
        <begin position="1"/>
        <end position="29"/>
    </location>
</feature>
<evidence type="ECO:0000313" key="12">
    <source>
        <dbReference type="EMBL" id="KAI5069381.1"/>
    </source>
</evidence>
<dbReference type="EC" id="2.7.11.25" evidence="2"/>
<dbReference type="InterPro" id="IPR050538">
    <property type="entry name" value="MAP_kinase_kinase_kinase"/>
</dbReference>
<protein>
    <recommendedName>
        <fullName evidence="2">mitogen-activated protein kinase kinase kinase</fullName>
        <ecNumber evidence="2">2.7.11.25</ecNumber>
    </recommendedName>
</protein>
<proteinExistence type="inferred from homology"/>
<feature type="domain" description="Protein kinase" evidence="11">
    <location>
        <begin position="425"/>
        <end position="681"/>
    </location>
</feature>
<feature type="region of interest" description="Disordered" evidence="10">
    <location>
        <begin position="706"/>
        <end position="817"/>
    </location>
</feature>
<dbReference type="PROSITE" id="PS50011">
    <property type="entry name" value="PROTEIN_KINASE_DOM"/>
    <property type="match status" value="1"/>
</dbReference>
<dbReference type="InterPro" id="IPR000719">
    <property type="entry name" value="Prot_kinase_dom"/>
</dbReference>
<feature type="compositionally biased region" description="Low complexity" evidence="10">
    <location>
        <begin position="706"/>
        <end position="717"/>
    </location>
</feature>
<dbReference type="Proteomes" id="UP000886520">
    <property type="component" value="Chromosome 15"/>
</dbReference>
<dbReference type="GO" id="GO:0005524">
    <property type="term" value="F:ATP binding"/>
    <property type="evidence" value="ECO:0007669"/>
    <property type="project" value="UniProtKB-UniRule"/>
</dbReference>
<comment type="similarity">
    <text evidence="1">Belongs to the protein kinase superfamily. STE Ser/Thr protein kinase family. MAP kinase kinase kinase subfamily.</text>
</comment>
<feature type="region of interest" description="Disordered" evidence="10">
    <location>
        <begin position="135"/>
        <end position="255"/>
    </location>
</feature>
<dbReference type="AlphaFoldDB" id="A0A9D4UK65"/>
<dbReference type="Gene3D" id="1.10.510.10">
    <property type="entry name" value="Transferase(Phosphotransferase) domain 1"/>
    <property type="match status" value="1"/>
</dbReference>
<dbReference type="EMBL" id="JABFUD020000015">
    <property type="protein sequence ID" value="KAI5069381.1"/>
    <property type="molecule type" value="Genomic_DNA"/>
</dbReference>
<feature type="binding site" evidence="9">
    <location>
        <position position="454"/>
    </location>
    <ligand>
        <name>ATP</name>
        <dbReference type="ChEBI" id="CHEBI:30616"/>
    </ligand>
</feature>
<dbReference type="OrthoDB" id="266718at2759"/>
<comment type="catalytic activity">
    <reaction evidence="8">
        <text>L-seryl-[protein] + ATP = O-phospho-L-seryl-[protein] + ADP + H(+)</text>
        <dbReference type="Rhea" id="RHEA:17989"/>
        <dbReference type="Rhea" id="RHEA-COMP:9863"/>
        <dbReference type="Rhea" id="RHEA-COMP:11604"/>
        <dbReference type="ChEBI" id="CHEBI:15378"/>
        <dbReference type="ChEBI" id="CHEBI:29999"/>
        <dbReference type="ChEBI" id="CHEBI:30616"/>
        <dbReference type="ChEBI" id="CHEBI:83421"/>
        <dbReference type="ChEBI" id="CHEBI:456216"/>
        <dbReference type="EC" id="2.7.11.25"/>
    </reaction>
</comment>
<evidence type="ECO:0000256" key="4">
    <source>
        <dbReference type="ARBA" id="ARBA00022741"/>
    </source>
</evidence>
<dbReference type="GO" id="GO:0005737">
    <property type="term" value="C:cytoplasm"/>
    <property type="evidence" value="ECO:0007669"/>
    <property type="project" value="TreeGrafter"/>
</dbReference>
<evidence type="ECO:0000256" key="2">
    <source>
        <dbReference type="ARBA" id="ARBA00012406"/>
    </source>
</evidence>
<keyword evidence="3" id="KW-0808">Transferase</keyword>
<gene>
    <name evidence="12" type="ORF">GOP47_0015682</name>
</gene>
<dbReference type="SMART" id="SM00220">
    <property type="entry name" value="S_TKc"/>
    <property type="match status" value="1"/>
</dbReference>
<keyword evidence="13" id="KW-1185">Reference proteome</keyword>
<evidence type="ECO:0000256" key="6">
    <source>
        <dbReference type="ARBA" id="ARBA00022840"/>
    </source>
</evidence>
<keyword evidence="5" id="KW-0418">Kinase</keyword>
<sequence length="817" mass="89862">MFTTPFCDNPYPSRNVDNTRPSPKSRSQADKAIAALLQELPALRQALRFLRGRKQAASHRGLAPPPKNKLAILSPLHALFVSGTQVFTARDATLEVKTSGFYPQGRNTGGKYLITFSSYQMHRFSALFHKRVKDGKHSDTDDDLSSYAHEDSSDGSRSFRSPPRLMRSPGIRGLRTTEDVDQSRFSLSNAADHSSESASMLTSNVRSTSNLSSMYPSNSQLGSPLPSPPRSPVLATQAPSLWPLPSPRQLPKRHEDSERHLNGFPLEHSDTGNTYVIEGETYKSLQSTPSIENLQRYSTPLGPAISSPRVTGKGRGSSGTAARYAMEPSKPNERFLKPAQSQQELRIQKDPWHRTPEQAFYGDTTTEDEFLVGEYSHTSRYSFQNGAASKNIGYSPRDSQAIGSPTMPSPPLSPSAIRNLSPGGWIKGHLLGSGAFGKVYKGIHSETGEFCAIKEVEFVQSDHRSRESAEQLKKEIASLSSLQHPNIVQYKGSELVGDSLYIYLELISGGSLYKLYQEFKKLEEPVIRRYTRQILLGLCYLHGRKFVHRDIKCANILVDQDGTIKLADFGVSKYIKEQGVPFSLKGSPHWMAPEVIMATNTGYEYAVDIWSLGCTVIEMVTGRPPWCDLEAAAAMFKVTKVGAPPIPESLSAEGKSFLRLCLQRNPADRPTASALLEHPFVKIQSDSHHNAVHAFDVVNSMASLSAPSSPRSSYRPAYELKSAQPGPQRGPPVGNVEHSNYPANFPVSPHRRSGKPKAKIPPASPRRSNEFSQTQARPSLSAPVSPKSRHGYGDLYPTRSADILAGYPTPFSASRGT</sequence>
<keyword evidence="4 9" id="KW-0547">Nucleotide-binding</keyword>